<proteinExistence type="predicted"/>
<reference evidence="4 5" key="1">
    <citation type="submission" date="2024-01" db="EMBL/GenBank/DDBJ databases">
        <title>Niabella digestum sp. nov., isolated from waste digestion system.</title>
        <authorList>
            <person name="Zhang L."/>
        </authorList>
    </citation>
    <scope>NUCLEOTIDE SEQUENCE [LARGE SCALE GENOMIC DNA]</scope>
    <source>
        <strain evidence="4 5">A18</strain>
    </source>
</reference>
<dbReference type="EMBL" id="JAZGLY010000004">
    <property type="protein sequence ID" value="MEE6187374.1"/>
    <property type="molecule type" value="Genomic_DNA"/>
</dbReference>
<dbReference type="InterPro" id="IPR036597">
    <property type="entry name" value="Fido-like_dom_sf"/>
</dbReference>
<dbReference type="SUPFAM" id="SSF140931">
    <property type="entry name" value="Fic-like"/>
    <property type="match status" value="1"/>
</dbReference>
<dbReference type="InterPro" id="IPR036390">
    <property type="entry name" value="WH_DNA-bd_sf"/>
</dbReference>
<dbReference type="PROSITE" id="PS51459">
    <property type="entry name" value="FIDO"/>
    <property type="match status" value="1"/>
</dbReference>
<evidence type="ECO:0000313" key="4">
    <source>
        <dbReference type="EMBL" id="MEE6187374.1"/>
    </source>
</evidence>
<dbReference type="Proteomes" id="UP001357452">
    <property type="component" value="Unassembled WGS sequence"/>
</dbReference>
<organism evidence="4 5">
    <name type="scientific">Niabella digestorum</name>
    <dbReference type="NCBI Taxonomy" id="3117701"/>
    <lineage>
        <taxon>Bacteria</taxon>
        <taxon>Pseudomonadati</taxon>
        <taxon>Bacteroidota</taxon>
        <taxon>Chitinophagia</taxon>
        <taxon>Chitinophagales</taxon>
        <taxon>Chitinophagaceae</taxon>
        <taxon>Niabella</taxon>
    </lineage>
</organism>
<accession>A0ABU7RH98</accession>
<dbReference type="SUPFAM" id="SSF46785">
    <property type="entry name" value="Winged helix' DNA-binding domain"/>
    <property type="match status" value="1"/>
</dbReference>
<protein>
    <submittedName>
        <fullName evidence="4">Fic family protein</fullName>
    </submittedName>
</protein>
<dbReference type="Pfam" id="PF08220">
    <property type="entry name" value="HTH_DeoR"/>
    <property type="match status" value="1"/>
</dbReference>
<dbReference type="PANTHER" id="PTHR13504:SF38">
    <property type="entry name" value="FIDO DOMAIN-CONTAINING PROTEIN"/>
    <property type="match status" value="1"/>
</dbReference>
<evidence type="ECO:0000313" key="5">
    <source>
        <dbReference type="Proteomes" id="UP001357452"/>
    </source>
</evidence>
<sequence length="423" mass="49085">MEGENHRSTIEDPLRLFIQNLNNNYVHWDKFKDMQLPLSGNREEIWQQVVKEREQGYTRKLYYHNQHISWWLSNALEAQLHRMDIDLAGGRGMDVLLENKQTHRHKTHALLEESITSALLAGISVSKKMAKEMLLKKRPPQNTEEQVCVNIYRTLQFAFSQKDEVLTEALLLQIHQTLTKDTIKQKGIGRYRTNNKVDESLIDGAAGYKPPQAAQLNQLMSVVFELYNNDQTPFFIHPLVKAGILHYLILSIRPFKDGNGRMGRILAQMYLLKKGYWVAEFLSVSNVISKLRTQYHKAIVQSQTDGNNIGYFIHFYIQSLQMALRSLKDLVQRITKEKSESAAVKLPGYNERQTAVIQWLKEDAEKVVTIRELRSVYGISKETARTDLIALVNKGWIKYYHINKKTYAFVKGDQYEQLMQNNG</sequence>
<dbReference type="Pfam" id="PF02661">
    <property type="entry name" value="Fic"/>
    <property type="match status" value="1"/>
</dbReference>
<dbReference type="InterPro" id="IPR003812">
    <property type="entry name" value="Fido"/>
</dbReference>
<comment type="caution">
    <text evidence="4">The sequence shown here is derived from an EMBL/GenBank/DDBJ whole genome shotgun (WGS) entry which is preliminary data.</text>
</comment>
<name>A0ABU7RH98_9BACT</name>
<dbReference type="Gene3D" id="1.10.3290.10">
    <property type="entry name" value="Fido-like domain"/>
    <property type="match status" value="1"/>
</dbReference>
<keyword evidence="2" id="KW-0804">Transcription</keyword>
<gene>
    <name evidence="4" type="ORF">V2H41_08820</name>
</gene>
<feature type="domain" description="Fido" evidence="3">
    <location>
        <begin position="166"/>
        <end position="318"/>
    </location>
</feature>
<evidence type="ECO:0000256" key="1">
    <source>
        <dbReference type="ARBA" id="ARBA00023015"/>
    </source>
</evidence>
<dbReference type="PANTHER" id="PTHR13504">
    <property type="entry name" value="FIDO DOMAIN-CONTAINING PROTEIN DDB_G0283145"/>
    <property type="match status" value="1"/>
</dbReference>
<dbReference type="RefSeq" id="WP_330974782.1">
    <property type="nucleotide sequence ID" value="NZ_JAZGLY010000004.1"/>
</dbReference>
<keyword evidence="1" id="KW-0805">Transcription regulation</keyword>
<evidence type="ECO:0000256" key="2">
    <source>
        <dbReference type="ARBA" id="ARBA00023163"/>
    </source>
</evidence>
<dbReference type="InterPro" id="IPR001034">
    <property type="entry name" value="DeoR_HTH"/>
</dbReference>
<keyword evidence="5" id="KW-1185">Reference proteome</keyword>
<evidence type="ECO:0000259" key="3">
    <source>
        <dbReference type="PROSITE" id="PS51459"/>
    </source>
</evidence>
<dbReference type="InterPro" id="IPR040198">
    <property type="entry name" value="Fido_containing"/>
</dbReference>